<dbReference type="Proteomes" id="UP000615455">
    <property type="component" value="Unassembled WGS sequence"/>
</dbReference>
<protein>
    <recommendedName>
        <fullName evidence="1">Glycosyl transferase family 1 domain-containing protein</fullName>
    </recommendedName>
</protein>
<proteinExistence type="predicted"/>
<dbReference type="PANTHER" id="PTHR12526:SF630">
    <property type="entry name" value="GLYCOSYLTRANSFERASE"/>
    <property type="match status" value="1"/>
</dbReference>
<comment type="caution">
    <text evidence="2">The sequence shown here is derived from an EMBL/GenBank/DDBJ whole genome shotgun (WGS) entry which is preliminary data.</text>
</comment>
<dbReference type="Gene3D" id="3.40.50.2000">
    <property type="entry name" value="Glycogen Phosphorylase B"/>
    <property type="match status" value="2"/>
</dbReference>
<dbReference type="SUPFAM" id="SSF53756">
    <property type="entry name" value="UDP-Glycosyltransferase/glycogen phosphorylase"/>
    <property type="match status" value="1"/>
</dbReference>
<evidence type="ECO:0000313" key="3">
    <source>
        <dbReference type="Proteomes" id="UP000615455"/>
    </source>
</evidence>
<dbReference type="RefSeq" id="WP_189009903.1">
    <property type="nucleotide sequence ID" value="NZ_BMHE01000005.1"/>
</dbReference>
<reference evidence="3" key="1">
    <citation type="journal article" date="2019" name="Int. J. Syst. Evol. Microbiol.">
        <title>The Global Catalogue of Microorganisms (GCM) 10K type strain sequencing project: providing services to taxonomists for standard genome sequencing and annotation.</title>
        <authorList>
            <consortium name="The Broad Institute Genomics Platform"/>
            <consortium name="The Broad Institute Genome Sequencing Center for Infectious Disease"/>
            <person name="Wu L."/>
            <person name="Ma J."/>
        </authorList>
    </citation>
    <scope>NUCLEOTIDE SEQUENCE [LARGE SCALE GENOMIC DNA]</scope>
    <source>
        <strain evidence="3">CGMCC 1.15043</strain>
    </source>
</reference>
<name>A0ABQ2BWA1_9BACL</name>
<gene>
    <name evidence="2" type="ORF">GCM10008018_15320</name>
</gene>
<dbReference type="CDD" id="cd03811">
    <property type="entry name" value="GT4_GT28_WabH-like"/>
    <property type="match status" value="1"/>
</dbReference>
<keyword evidence="3" id="KW-1185">Reference proteome</keyword>
<dbReference type="EMBL" id="BMHE01000005">
    <property type="protein sequence ID" value="GGI46078.1"/>
    <property type="molecule type" value="Genomic_DNA"/>
</dbReference>
<sequence length="399" mass="45208">MKTILFVIDSLHSGGAEKSLLSLLTLFDYENYKVDLLLFSQKGLYLPLLPKEVNVLEVPPFLQRQSGGLKSLITARRFKDLYLSVGRSISLRLPAQTKRLHSAQISWKWLSKGIEPLDGHYDVAIAYSQGTPTYFVTEKVKADQKMCWVNTDYKMAPYNNEFDTKFYGQFDHVVAVSDYNKDVFTEEMPIAKEKTSVVYDIVSPGLIVSMSEQEGGFQDDFDGVRVLTIGRLVEAKGYDLALEACSKLILEGFKLRWYVIGEGQLKEKLVKTVQSLHLEENFIFLGTFQNPYVFIKQCDLYVQPSRFEGFGLAIAEAKILQKPVIATNFTVVHNQLIDGENGLIVEMNANALYTGIKKLLSEQSLNDKIRSHLAKEELGTEREIEKVYAMIESYSKTVS</sequence>
<feature type="domain" description="Glycosyl transferase family 1" evidence="1">
    <location>
        <begin position="226"/>
        <end position="370"/>
    </location>
</feature>
<organism evidence="2 3">
    <name type="scientific">Paenibacillus marchantiophytorum</name>
    <dbReference type="NCBI Taxonomy" id="1619310"/>
    <lineage>
        <taxon>Bacteria</taxon>
        <taxon>Bacillati</taxon>
        <taxon>Bacillota</taxon>
        <taxon>Bacilli</taxon>
        <taxon>Bacillales</taxon>
        <taxon>Paenibacillaceae</taxon>
        <taxon>Paenibacillus</taxon>
    </lineage>
</organism>
<dbReference type="Pfam" id="PF00534">
    <property type="entry name" value="Glycos_transf_1"/>
    <property type="match status" value="1"/>
</dbReference>
<evidence type="ECO:0000313" key="2">
    <source>
        <dbReference type="EMBL" id="GGI46078.1"/>
    </source>
</evidence>
<accession>A0ABQ2BWA1</accession>
<dbReference type="PANTHER" id="PTHR12526">
    <property type="entry name" value="GLYCOSYLTRANSFERASE"/>
    <property type="match status" value="1"/>
</dbReference>
<evidence type="ECO:0000259" key="1">
    <source>
        <dbReference type="Pfam" id="PF00534"/>
    </source>
</evidence>
<dbReference type="InterPro" id="IPR001296">
    <property type="entry name" value="Glyco_trans_1"/>
</dbReference>